<gene>
    <name evidence="2" type="ORF">C7C56_024255</name>
</gene>
<reference evidence="2 3" key="1">
    <citation type="submission" date="2018-04" db="EMBL/GenBank/DDBJ databases">
        <title>Massilia violaceinigra sp. nov., a novel purple-pigmented bacterium isolated from Tianshan glacier, Xinjiang, China.</title>
        <authorList>
            <person name="Wang H."/>
        </authorList>
    </citation>
    <scope>NUCLEOTIDE SEQUENCE [LARGE SCALE GENOMIC DNA]</scope>
    <source>
        <strain evidence="2 3">B448-2</strain>
    </source>
</reference>
<evidence type="ECO:0000313" key="3">
    <source>
        <dbReference type="Proteomes" id="UP000241421"/>
    </source>
</evidence>
<feature type="transmembrane region" description="Helical" evidence="1">
    <location>
        <begin position="124"/>
        <end position="142"/>
    </location>
</feature>
<dbReference type="Proteomes" id="UP000241421">
    <property type="component" value="Unassembled WGS sequence"/>
</dbReference>
<organism evidence="2 3">
    <name type="scientific">Massilia glaciei</name>
    <dbReference type="NCBI Taxonomy" id="1524097"/>
    <lineage>
        <taxon>Bacteria</taxon>
        <taxon>Pseudomonadati</taxon>
        <taxon>Pseudomonadota</taxon>
        <taxon>Betaproteobacteria</taxon>
        <taxon>Burkholderiales</taxon>
        <taxon>Oxalobacteraceae</taxon>
        <taxon>Telluria group</taxon>
        <taxon>Massilia</taxon>
    </lineage>
</organism>
<keyword evidence="3" id="KW-1185">Reference proteome</keyword>
<keyword evidence="1" id="KW-1133">Transmembrane helix</keyword>
<evidence type="ECO:0008006" key="4">
    <source>
        <dbReference type="Google" id="ProtNLM"/>
    </source>
</evidence>
<dbReference type="OrthoDB" id="8537043at2"/>
<name>A0A2U2HE24_9BURK</name>
<proteinExistence type="predicted"/>
<feature type="transmembrane region" description="Helical" evidence="1">
    <location>
        <begin position="75"/>
        <end position="94"/>
    </location>
</feature>
<feature type="transmembrane region" description="Helical" evidence="1">
    <location>
        <begin position="148"/>
        <end position="170"/>
    </location>
</feature>
<sequence>MWTALAVVLTVLYPLVIWFGQGRVEPRSLALLLLLAAASRLPSLGISAVARWSALGALALAGGAVWANAMLPLKLYPVLVNAALLAAFGYSLVAPPSMIERLARLREPDLPPAALGYTRRVTQLWCGFFAVNGAIALGLALWASHAAWSLYTGVIAYALMALLFGSEYLFRMRFKRLHHE</sequence>
<evidence type="ECO:0000313" key="2">
    <source>
        <dbReference type="EMBL" id="PWF41548.1"/>
    </source>
</evidence>
<feature type="transmembrane region" description="Helical" evidence="1">
    <location>
        <begin position="29"/>
        <end position="45"/>
    </location>
</feature>
<comment type="caution">
    <text evidence="2">The sequence shown here is derived from an EMBL/GenBank/DDBJ whole genome shotgun (WGS) entry which is preliminary data.</text>
</comment>
<dbReference type="AlphaFoldDB" id="A0A2U2HE24"/>
<keyword evidence="1" id="KW-0812">Transmembrane</keyword>
<keyword evidence="1" id="KW-0472">Membrane</keyword>
<evidence type="ECO:0000256" key="1">
    <source>
        <dbReference type="SAM" id="Phobius"/>
    </source>
</evidence>
<dbReference type="EMBL" id="PXWF02000310">
    <property type="protein sequence ID" value="PWF41548.1"/>
    <property type="molecule type" value="Genomic_DNA"/>
</dbReference>
<protein>
    <recommendedName>
        <fullName evidence="4">DNA gyrase subunit B</fullName>
    </recommendedName>
</protein>
<accession>A0A2U2HE24</accession>